<feature type="compositionally biased region" description="Low complexity" evidence="1">
    <location>
        <begin position="395"/>
        <end position="405"/>
    </location>
</feature>
<accession>A0AA38XKZ7</accession>
<dbReference type="SUPFAM" id="SSF47459">
    <property type="entry name" value="HLH, helix-loop-helix DNA-binding domain"/>
    <property type="match status" value="1"/>
</dbReference>
<feature type="domain" description="BHLH" evidence="2">
    <location>
        <begin position="527"/>
        <end position="606"/>
    </location>
</feature>
<evidence type="ECO:0000313" key="4">
    <source>
        <dbReference type="Proteomes" id="UP001172673"/>
    </source>
</evidence>
<dbReference type="Pfam" id="PF00010">
    <property type="entry name" value="HLH"/>
    <property type="match status" value="1"/>
</dbReference>
<dbReference type="InterPro" id="IPR011598">
    <property type="entry name" value="bHLH_dom"/>
</dbReference>
<proteinExistence type="predicted"/>
<dbReference type="PROSITE" id="PS50888">
    <property type="entry name" value="BHLH"/>
    <property type="match status" value="1"/>
</dbReference>
<feature type="region of interest" description="Disordered" evidence="1">
    <location>
        <begin position="561"/>
        <end position="593"/>
    </location>
</feature>
<feature type="region of interest" description="Disordered" evidence="1">
    <location>
        <begin position="268"/>
        <end position="324"/>
    </location>
</feature>
<feature type="compositionally biased region" description="Polar residues" evidence="1">
    <location>
        <begin position="268"/>
        <end position="289"/>
    </location>
</feature>
<dbReference type="InterPro" id="IPR036638">
    <property type="entry name" value="HLH_DNA-bd_sf"/>
</dbReference>
<feature type="region of interest" description="Disordered" evidence="1">
    <location>
        <begin position="381"/>
        <end position="458"/>
    </location>
</feature>
<dbReference type="CDD" id="cd11392">
    <property type="entry name" value="bHLH_ScPHO4_like"/>
    <property type="match status" value="1"/>
</dbReference>
<feature type="compositionally biased region" description="Basic and acidic residues" evidence="1">
    <location>
        <begin position="622"/>
        <end position="633"/>
    </location>
</feature>
<comment type="caution">
    <text evidence="3">The sequence shown here is derived from an EMBL/GenBank/DDBJ whole genome shotgun (WGS) entry which is preliminary data.</text>
</comment>
<evidence type="ECO:0000313" key="3">
    <source>
        <dbReference type="EMBL" id="KAJ9615409.1"/>
    </source>
</evidence>
<dbReference type="Gene3D" id="4.10.280.10">
    <property type="entry name" value="Helix-loop-helix DNA-binding domain"/>
    <property type="match status" value="1"/>
</dbReference>
<evidence type="ECO:0000256" key="1">
    <source>
        <dbReference type="SAM" id="MobiDB-lite"/>
    </source>
</evidence>
<protein>
    <recommendedName>
        <fullName evidence="2">BHLH domain-containing protein</fullName>
    </recommendedName>
</protein>
<reference evidence="3" key="1">
    <citation type="submission" date="2022-10" db="EMBL/GenBank/DDBJ databases">
        <title>Culturing micro-colonial fungi from biological soil crusts in the Mojave desert and describing Neophaeococcomyces mojavensis, and introducing the new genera and species Taxawa tesnikishii.</title>
        <authorList>
            <person name="Kurbessoian T."/>
            <person name="Stajich J.E."/>
        </authorList>
    </citation>
    <scope>NUCLEOTIDE SEQUENCE</scope>
    <source>
        <strain evidence="3">TK_41</strain>
    </source>
</reference>
<name>A0AA38XKZ7_9EURO</name>
<keyword evidence="4" id="KW-1185">Reference proteome</keyword>
<gene>
    <name evidence="3" type="ORF">H2200_001484</name>
</gene>
<feature type="region of interest" description="Disordered" evidence="1">
    <location>
        <begin position="622"/>
        <end position="642"/>
    </location>
</feature>
<dbReference type="EMBL" id="JAPDRK010000002">
    <property type="protein sequence ID" value="KAJ9615409.1"/>
    <property type="molecule type" value="Genomic_DNA"/>
</dbReference>
<feature type="region of interest" description="Disordered" evidence="1">
    <location>
        <begin position="191"/>
        <end position="256"/>
    </location>
</feature>
<dbReference type="GO" id="GO:0046983">
    <property type="term" value="F:protein dimerization activity"/>
    <property type="evidence" value="ECO:0007669"/>
    <property type="project" value="InterPro"/>
</dbReference>
<sequence length="642" mass="68245">MTQSERDQNAVWAQEMQDAGMGGGVGDEDFTKFLHLDEDFQHYTNLNNGHSGLDTPMGRLGFGNSTTDLTYTGAEQMNMHIAASHEPIGYPSHLPTNQPFGQYPQFQQMQMPQQYHVPPTPVSADMHPAKYVQQMANNGHLLFDHQQVSFTPLVSPAQTPLDNGFSMTDYGLADDFFSPLTSPAIEAQGAFSSTGTTASPVDLNEQPASTKSVAAGTKRPRGKGANATRASTRSVKQSPAMKPQPRRRHPSLTSLPMDKIRGIVQQAEPGSTLQPPTSNSAVLQGSEDSVSPEPLSEAAMGPPPVPQPGKSPHLNATRRKAQVNNPVTPATLMRMPSNQAMPTKIAQNIATDSADEPMEDIMLPDAAAPTVVQTGLPSLDTSLSSVSSENTPTLSAKSAKISAASTPRGTLARGTSSEAFAKPGTVENRGGGRASKKRQSTSSATISPALRPKISPSISPLAPAAGKCQLEHWKSTKLSVAGPGMSHLSAETSALYLASKSNYQNILEGTHLPGVSYPETLAENLTSKRTSHKIAEQGRRNRINLALKEIEGLLPPAIVIANNKKEKSPKDENDDGDTPTAKGAASAQGTSKASTVEMAIVYIKSLQLELKETKEKLEAAEKEAIEAGKRGSSEETQVTPEA</sequence>
<organism evidence="3 4">
    <name type="scientific">Cladophialophora chaetospira</name>
    <dbReference type="NCBI Taxonomy" id="386627"/>
    <lineage>
        <taxon>Eukaryota</taxon>
        <taxon>Fungi</taxon>
        <taxon>Dikarya</taxon>
        <taxon>Ascomycota</taxon>
        <taxon>Pezizomycotina</taxon>
        <taxon>Eurotiomycetes</taxon>
        <taxon>Chaetothyriomycetidae</taxon>
        <taxon>Chaetothyriales</taxon>
        <taxon>Herpotrichiellaceae</taxon>
        <taxon>Cladophialophora</taxon>
    </lineage>
</organism>
<dbReference type="AlphaFoldDB" id="A0AA38XKZ7"/>
<dbReference type="SMART" id="SM00353">
    <property type="entry name" value="HLH"/>
    <property type="match status" value="1"/>
</dbReference>
<evidence type="ECO:0000259" key="2">
    <source>
        <dbReference type="PROSITE" id="PS50888"/>
    </source>
</evidence>
<feature type="compositionally biased region" description="Polar residues" evidence="1">
    <location>
        <begin position="228"/>
        <end position="237"/>
    </location>
</feature>
<dbReference type="Proteomes" id="UP001172673">
    <property type="component" value="Unassembled WGS sequence"/>
</dbReference>